<dbReference type="CDD" id="cd00995">
    <property type="entry name" value="PBP2_NikA_DppA_OppA_like"/>
    <property type="match status" value="1"/>
</dbReference>
<dbReference type="PIRSF" id="PIRSF002741">
    <property type="entry name" value="MppA"/>
    <property type="match status" value="1"/>
</dbReference>
<evidence type="ECO:0000259" key="3">
    <source>
        <dbReference type="Pfam" id="PF00496"/>
    </source>
</evidence>
<feature type="domain" description="Solute-binding protein family 5" evidence="3">
    <location>
        <begin position="90"/>
        <end position="461"/>
    </location>
</feature>
<keyword evidence="5" id="KW-1185">Reference proteome</keyword>
<gene>
    <name evidence="4" type="ORF">RNC47_26320</name>
</gene>
<dbReference type="Pfam" id="PF00496">
    <property type="entry name" value="SBP_bac_5"/>
    <property type="match status" value="1"/>
</dbReference>
<accession>A0ABU2LW82</accession>
<organism evidence="4 5">
    <name type="scientific">Streptomyces millisiae</name>
    <dbReference type="NCBI Taxonomy" id="3075542"/>
    <lineage>
        <taxon>Bacteria</taxon>
        <taxon>Bacillati</taxon>
        <taxon>Actinomycetota</taxon>
        <taxon>Actinomycetes</taxon>
        <taxon>Kitasatosporales</taxon>
        <taxon>Streptomycetaceae</taxon>
        <taxon>Streptomyces</taxon>
    </lineage>
</organism>
<evidence type="ECO:0000256" key="2">
    <source>
        <dbReference type="SAM" id="SignalP"/>
    </source>
</evidence>
<feature type="chain" id="PRO_5046078807" evidence="2">
    <location>
        <begin position="23"/>
        <end position="541"/>
    </location>
</feature>
<dbReference type="InterPro" id="IPR030678">
    <property type="entry name" value="Peptide/Ni-bd"/>
</dbReference>
<dbReference type="InterPro" id="IPR039424">
    <property type="entry name" value="SBP_5"/>
</dbReference>
<comment type="caution">
    <text evidence="4">The sequence shown here is derived from an EMBL/GenBank/DDBJ whole genome shotgun (WGS) entry which is preliminary data.</text>
</comment>
<dbReference type="RefSeq" id="WP_311602160.1">
    <property type="nucleotide sequence ID" value="NZ_JAVREM010000048.1"/>
</dbReference>
<dbReference type="PANTHER" id="PTHR30290:SF83">
    <property type="entry name" value="ABC TRANSPORTER SUBSTRATE-BINDING PROTEIN"/>
    <property type="match status" value="1"/>
</dbReference>
<dbReference type="Gene3D" id="3.10.105.10">
    <property type="entry name" value="Dipeptide-binding Protein, Domain 3"/>
    <property type="match status" value="1"/>
</dbReference>
<name>A0ABU2LW82_9ACTN</name>
<sequence>MRGARSAKWVVSAIVVAMAATACGSDSDDNGGGGGSGDVNADGIVRIDGGEPQNPLIPTNTNEQYGALVIQNVWSKLLDFDDNGEIFMVAAESVEPNEDNSVWTVTLKDGWTFHDGTPVTAQSYVDAWNWAANIQNEQNNSFWFADIVGYEDVHPEEGDPTADTMSGLQVVDDTTFTIELSNPVSYYDYKLGYDAFTPLPESFYDDPEAFGEHPIGNGPYQFESWTNNQSIELTRYDDYAGEDAAQNGGIEIIAYTGLDAAYQDLLSGNLDVIRQVDPRDLPVYQDDLGDRAIAQPYNGIQTIVPVWYNWEDTDPRVLQGVSMAIDRETITTTVLNGSRTPADSFVAPGVYGYQEGASGGITDYDPERARELVEEGGGIPNNEITIQYNADGGHQEWVEAVCGNLIENLGVECVGDAKPDFATDLEAREADEVVSMYRGGWFQDYPLIVNFTKELYASYAQSNYGRFNSPEVDELFAQGDAAATLDETVAAYQEAERVLWEEMPAIPLWYQNVNGGYSENVDNVRFNSAGQPVLTEITVNN</sequence>
<dbReference type="Proteomes" id="UP001183420">
    <property type="component" value="Unassembled WGS sequence"/>
</dbReference>
<proteinExistence type="predicted"/>
<feature type="region of interest" description="Disordered" evidence="1">
    <location>
        <begin position="25"/>
        <end position="55"/>
    </location>
</feature>
<dbReference type="Gene3D" id="3.90.76.10">
    <property type="entry name" value="Dipeptide-binding Protein, Domain 1"/>
    <property type="match status" value="1"/>
</dbReference>
<evidence type="ECO:0000313" key="5">
    <source>
        <dbReference type="Proteomes" id="UP001183420"/>
    </source>
</evidence>
<dbReference type="PANTHER" id="PTHR30290">
    <property type="entry name" value="PERIPLASMIC BINDING COMPONENT OF ABC TRANSPORTER"/>
    <property type="match status" value="1"/>
</dbReference>
<evidence type="ECO:0000313" key="4">
    <source>
        <dbReference type="EMBL" id="MDT0321855.1"/>
    </source>
</evidence>
<keyword evidence="2" id="KW-0732">Signal</keyword>
<dbReference type="InterPro" id="IPR000914">
    <property type="entry name" value="SBP_5_dom"/>
</dbReference>
<protein>
    <submittedName>
        <fullName evidence="4">ABC transporter substrate-binding protein</fullName>
    </submittedName>
</protein>
<dbReference type="EMBL" id="JAVREM010000048">
    <property type="protein sequence ID" value="MDT0321855.1"/>
    <property type="molecule type" value="Genomic_DNA"/>
</dbReference>
<feature type="signal peptide" evidence="2">
    <location>
        <begin position="1"/>
        <end position="22"/>
    </location>
</feature>
<reference evidence="5" key="1">
    <citation type="submission" date="2023-07" db="EMBL/GenBank/DDBJ databases">
        <title>30 novel species of actinomycetes from the DSMZ collection.</title>
        <authorList>
            <person name="Nouioui I."/>
        </authorList>
    </citation>
    <scope>NUCLEOTIDE SEQUENCE [LARGE SCALE GENOMIC DNA]</scope>
    <source>
        <strain evidence="5">DSM 44918</strain>
    </source>
</reference>
<dbReference type="Gene3D" id="3.40.190.10">
    <property type="entry name" value="Periplasmic binding protein-like II"/>
    <property type="match status" value="1"/>
</dbReference>
<evidence type="ECO:0000256" key="1">
    <source>
        <dbReference type="SAM" id="MobiDB-lite"/>
    </source>
</evidence>
<dbReference type="SUPFAM" id="SSF53850">
    <property type="entry name" value="Periplasmic binding protein-like II"/>
    <property type="match status" value="1"/>
</dbReference>
<dbReference type="PROSITE" id="PS51257">
    <property type="entry name" value="PROKAR_LIPOPROTEIN"/>
    <property type="match status" value="1"/>
</dbReference>